<proteinExistence type="predicted"/>
<comment type="caution">
    <text evidence="1">The sequence shown here is derived from an EMBL/GenBank/DDBJ whole genome shotgun (WGS) entry which is preliminary data.</text>
</comment>
<organism evidence="1">
    <name type="scientific">marine sediment metagenome</name>
    <dbReference type="NCBI Taxonomy" id="412755"/>
    <lineage>
        <taxon>unclassified sequences</taxon>
        <taxon>metagenomes</taxon>
        <taxon>ecological metagenomes</taxon>
    </lineage>
</organism>
<name>A0A0F9JVE3_9ZZZZ</name>
<evidence type="ECO:0000313" key="1">
    <source>
        <dbReference type="EMBL" id="KKM73693.1"/>
    </source>
</evidence>
<protein>
    <submittedName>
        <fullName evidence="1">Uncharacterized protein</fullName>
    </submittedName>
</protein>
<dbReference type="AlphaFoldDB" id="A0A0F9JVE3"/>
<sequence>MTTVLRPPGAKELNIDMAKEAMEESTAMDPGDSAEYTELPVHTPLYSTEKAVLIQFGEGEKEEERHWFPLSQLRIYEGEYYAPDWLMKEKGFIE</sequence>
<gene>
    <name evidence="1" type="ORF">LCGC14_1407860</name>
</gene>
<reference evidence="1" key="1">
    <citation type="journal article" date="2015" name="Nature">
        <title>Complex archaea that bridge the gap between prokaryotes and eukaryotes.</title>
        <authorList>
            <person name="Spang A."/>
            <person name="Saw J.H."/>
            <person name="Jorgensen S.L."/>
            <person name="Zaremba-Niedzwiedzka K."/>
            <person name="Martijn J."/>
            <person name="Lind A.E."/>
            <person name="van Eijk R."/>
            <person name="Schleper C."/>
            <person name="Guy L."/>
            <person name="Ettema T.J."/>
        </authorList>
    </citation>
    <scope>NUCLEOTIDE SEQUENCE</scope>
</reference>
<dbReference type="EMBL" id="LAZR01009260">
    <property type="protein sequence ID" value="KKM73693.1"/>
    <property type="molecule type" value="Genomic_DNA"/>
</dbReference>
<accession>A0A0F9JVE3</accession>